<evidence type="ECO:0000313" key="6">
    <source>
        <dbReference type="Proteomes" id="UP000315891"/>
    </source>
</evidence>
<reference evidence="5 6" key="1">
    <citation type="submission" date="2019-07" db="EMBL/GenBank/DDBJ databases">
        <title>Lysobacter weifangensis sp. nov., isolated from bensulfuron-methyl contaminated farmland soil.</title>
        <authorList>
            <person name="Zhao H."/>
        </authorList>
    </citation>
    <scope>NUCLEOTIDE SEQUENCE [LARGE SCALE GENOMIC DNA]</scope>
    <source>
        <strain evidence="5 6">CC-Bw-6</strain>
    </source>
</reference>
<dbReference type="Gene3D" id="1.10.150.20">
    <property type="entry name" value="5' to 3' exonuclease, C-terminal subdomain"/>
    <property type="match status" value="1"/>
</dbReference>
<dbReference type="InterPro" id="IPR043128">
    <property type="entry name" value="Rev_trsase/Diguanyl_cyclase"/>
</dbReference>
<dbReference type="PROSITE" id="PS50173">
    <property type="entry name" value="UMUC"/>
    <property type="match status" value="1"/>
</dbReference>
<keyword evidence="6" id="KW-1185">Reference proteome</keyword>
<dbReference type="Pfam" id="PF11798">
    <property type="entry name" value="IMS_HHH"/>
    <property type="match status" value="1"/>
</dbReference>
<dbReference type="EMBL" id="CP041742">
    <property type="protein sequence ID" value="QDQ73678.1"/>
    <property type="molecule type" value="Genomic_DNA"/>
</dbReference>
<dbReference type="GO" id="GO:0006260">
    <property type="term" value="P:DNA replication"/>
    <property type="evidence" value="ECO:0007669"/>
    <property type="project" value="UniProtKB-KW"/>
</dbReference>
<keyword evidence="2" id="KW-0235">DNA replication</keyword>
<dbReference type="GO" id="GO:0003887">
    <property type="term" value="F:DNA-directed DNA polymerase activity"/>
    <property type="evidence" value="ECO:0007669"/>
    <property type="project" value="UniProtKB-KW"/>
</dbReference>
<dbReference type="InterPro" id="IPR050116">
    <property type="entry name" value="DNA_polymerase-Y"/>
</dbReference>
<dbReference type="Gene3D" id="3.30.70.270">
    <property type="match status" value="1"/>
</dbReference>
<protein>
    <submittedName>
        <fullName evidence="5">DNA polymerase</fullName>
    </submittedName>
</protein>
<evidence type="ECO:0000313" key="5">
    <source>
        <dbReference type="EMBL" id="QDQ73678.1"/>
    </source>
</evidence>
<dbReference type="GO" id="GO:0042276">
    <property type="term" value="P:error-prone translesion synthesis"/>
    <property type="evidence" value="ECO:0007669"/>
    <property type="project" value="TreeGrafter"/>
</dbReference>
<dbReference type="Pfam" id="PF00817">
    <property type="entry name" value="IMS"/>
    <property type="match status" value="1"/>
</dbReference>
<dbReference type="Pfam" id="PF11799">
    <property type="entry name" value="IMS_C"/>
    <property type="match status" value="1"/>
</dbReference>
<dbReference type="GO" id="GO:0005829">
    <property type="term" value="C:cytosol"/>
    <property type="evidence" value="ECO:0007669"/>
    <property type="project" value="TreeGrafter"/>
</dbReference>
<dbReference type="SUPFAM" id="SSF56672">
    <property type="entry name" value="DNA/RNA polymerases"/>
    <property type="match status" value="1"/>
</dbReference>
<dbReference type="InterPro" id="IPR024728">
    <property type="entry name" value="PolY_HhH_motif"/>
</dbReference>
<name>A0A516V588_9GAMM</name>
<feature type="domain" description="UmuC" evidence="4">
    <location>
        <begin position="5"/>
        <end position="187"/>
    </location>
</feature>
<organism evidence="5 6">
    <name type="scientific">Pseudoluteimonas lycopersici</name>
    <dbReference type="NCBI Taxonomy" id="1324796"/>
    <lineage>
        <taxon>Bacteria</taxon>
        <taxon>Pseudomonadati</taxon>
        <taxon>Pseudomonadota</taxon>
        <taxon>Gammaproteobacteria</taxon>
        <taxon>Lysobacterales</taxon>
        <taxon>Lysobacteraceae</taxon>
        <taxon>Pseudoluteimonas</taxon>
    </lineage>
</organism>
<gene>
    <name evidence="5" type="ORF">FNZ56_07210</name>
</gene>
<dbReference type="Gene3D" id="3.40.1170.60">
    <property type="match status" value="1"/>
</dbReference>
<accession>A0A516V588</accession>
<dbReference type="PANTHER" id="PTHR11076:SF33">
    <property type="entry name" value="DNA POLYMERASE KAPPA"/>
    <property type="match status" value="1"/>
</dbReference>
<evidence type="ECO:0000256" key="1">
    <source>
        <dbReference type="ARBA" id="ARBA00010945"/>
    </source>
</evidence>
<dbReference type="PANTHER" id="PTHR11076">
    <property type="entry name" value="DNA REPAIR POLYMERASE UMUC / TRANSFERASE FAMILY MEMBER"/>
    <property type="match status" value="1"/>
</dbReference>
<dbReference type="InterPro" id="IPR017961">
    <property type="entry name" value="DNA_pol_Y-fam_little_finger"/>
</dbReference>
<dbReference type="InterPro" id="IPR043502">
    <property type="entry name" value="DNA/RNA_pol_sf"/>
</dbReference>
<dbReference type="InterPro" id="IPR001126">
    <property type="entry name" value="UmuC"/>
</dbReference>
<dbReference type="RefSeq" id="WP_143879190.1">
    <property type="nucleotide sequence ID" value="NZ_BAABLZ010000001.1"/>
</dbReference>
<evidence type="ECO:0000256" key="2">
    <source>
        <dbReference type="ARBA" id="ARBA00022705"/>
    </source>
</evidence>
<evidence type="ECO:0000259" key="4">
    <source>
        <dbReference type="PROSITE" id="PS50173"/>
    </source>
</evidence>
<dbReference type="GO" id="GO:0006281">
    <property type="term" value="P:DNA repair"/>
    <property type="evidence" value="ECO:0007669"/>
    <property type="project" value="InterPro"/>
</dbReference>
<feature type="region of interest" description="Disordered" evidence="3">
    <location>
        <begin position="457"/>
        <end position="476"/>
    </location>
</feature>
<dbReference type="OrthoDB" id="9808813at2"/>
<comment type="similarity">
    <text evidence="1">Belongs to the DNA polymerase type-Y family.</text>
</comment>
<dbReference type="AlphaFoldDB" id="A0A516V588"/>
<dbReference type="CDD" id="cd00424">
    <property type="entry name" value="PolY"/>
    <property type="match status" value="1"/>
</dbReference>
<proteinExistence type="inferred from homology"/>
<evidence type="ECO:0000256" key="3">
    <source>
        <dbReference type="SAM" id="MobiDB-lite"/>
    </source>
</evidence>
<sequence length="489" mass="55168">MTLRCLYVDFNSFFASVEQQDRPELRGQPVGVVPVQSMTTCCIAASIEAKEHGIRTGTLVSEAKGQCADIALIEARPERYIEVHHRLMNAIQDCIPHGKAASIDEVPCWLIGRERQRDNAIEIAHRIKRRIAEDFDWIKCSIGIAPNQFLAKTASDMQKPDGLTVLEPTDLPHKLHALELRDLCGIGPSMERRLHAAGIDSVEKLCDANRERLRLAWGSVEGERYWMQLRGHHFARPSAQRGSIGHSHVLGPELRHFEGARSVLFKLLAKAAMRLRARDQDGQGPFLTRGMAIRLRFVGLDTRFERDLQFAPIDDTPTLLHLLGEQLAQLQRHIATKRWDPRRHPPLSVAVTLVGLEERGHVTGELMAARQRDRDMSGVVDRINRKYGNNSVYFGAMHCALDKDAAPMRIPFQHVPETGLERDVRPRNGFRRATGSDTSHELYLLRERQFKVLAENTHRERAQRHRPSGAGGWSAAPHAHIASLQASLF</sequence>
<dbReference type="GO" id="GO:0003684">
    <property type="term" value="F:damaged DNA binding"/>
    <property type="evidence" value="ECO:0007669"/>
    <property type="project" value="InterPro"/>
</dbReference>
<dbReference type="GO" id="GO:0009432">
    <property type="term" value="P:SOS response"/>
    <property type="evidence" value="ECO:0007669"/>
    <property type="project" value="TreeGrafter"/>
</dbReference>
<dbReference type="Proteomes" id="UP000315891">
    <property type="component" value="Chromosome"/>
</dbReference>